<protein>
    <submittedName>
        <fullName evidence="1">Type IV pilin</fullName>
    </submittedName>
</protein>
<evidence type="ECO:0000313" key="2">
    <source>
        <dbReference type="Proteomes" id="UP000779070"/>
    </source>
</evidence>
<dbReference type="EMBL" id="JAFHLB010000035">
    <property type="protein sequence ID" value="MBN3580037.1"/>
    <property type="molecule type" value="Genomic_DNA"/>
</dbReference>
<keyword evidence="2" id="KW-1185">Reference proteome</keyword>
<organism evidence="1 2">
    <name type="scientific">Vibrio neptunius</name>
    <dbReference type="NCBI Taxonomy" id="170651"/>
    <lineage>
        <taxon>Bacteria</taxon>
        <taxon>Pseudomonadati</taxon>
        <taxon>Pseudomonadota</taxon>
        <taxon>Gammaproteobacteria</taxon>
        <taxon>Vibrionales</taxon>
        <taxon>Vibrionaceae</taxon>
        <taxon>Vibrio</taxon>
    </lineage>
</organism>
<dbReference type="Proteomes" id="UP000779070">
    <property type="component" value="Unassembled WGS sequence"/>
</dbReference>
<comment type="caution">
    <text evidence="1">The sequence shown here is derived from an EMBL/GenBank/DDBJ whole genome shotgun (WGS) entry which is preliminary data.</text>
</comment>
<gene>
    <name evidence="1" type="ORF">JYA62_20475</name>
</gene>
<sequence length="143" mass="15886">MISNQSGLSFIEVLLTLLLLSGGAFTLAKLHVDVEAKSEWANHATKALYLAESKLERFTTHGAMVNQKIYPFEAIDQDPCFALSACQPSSSGEHQMRCQSKARPQNGIQLKLITVEVCWKNRHGKKLSVVLTTSISKFNEFSM</sequence>
<name>A0ABS3A6D3_9VIBR</name>
<proteinExistence type="predicted"/>
<evidence type="ECO:0000313" key="1">
    <source>
        <dbReference type="EMBL" id="MBN3580037.1"/>
    </source>
</evidence>
<reference evidence="1 2" key="1">
    <citation type="submission" date="2021-02" db="EMBL/GenBank/DDBJ databases">
        <title>Draft Genome Sequences of 5 Vibrio neptunius Strains Isolated From of Bivalve Hatcheries.</title>
        <authorList>
            <person name="Galvis F."/>
            <person name="Barja J.L."/>
            <person name="Lemos M.L."/>
            <person name="Balado M."/>
        </authorList>
    </citation>
    <scope>NUCLEOTIDE SEQUENCE [LARGE SCALE GENOMIC DNA]</scope>
    <source>
        <strain evidence="1 2">PP-145.98</strain>
    </source>
</reference>
<accession>A0ABS3A6D3</accession>
<dbReference type="RefSeq" id="WP_206371815.1">
    <property type="nucleotide sequence ID" value="NZ_CAWPTM010000109.1"/>
</dbReference>